<evidence type="ECO:0000256" key="2">
    <source>
        <dbReference type="ARBA" id="ARBA00022475"/>
    </source>
</evidence>
<dbReference type="HOGENOM" id="CLU_021814_2_2_1"/>
<evidence type="ECO:0000256" key="3">
    <source>
        <dbReference type="ARBA" id="ARBA00022692"/>
    </source>
</evidence>
<dbReference type="OrthoDB" id="7959891at2759"/>
<evidence type="ECO:0000313" key="9">
    <source>
        <dbReference type="EMBL" id="EDV94374.1"/>
    </source>
</evidence>
<keyword evidence="2" id="KW-1003">Cell membrane</keyword>
<comment type="subcellular location">
    <subcellularLocation>
        <location evidence="1">Cell membrane</location>
        <topology evidence="1">Multi-pass membrane protein</topology>
    </subcellularLocation>
</comment>
<evidence type="ECO:0000256" key="7">
    <source>
        <dbReference type="ARBA" id="ARBA00023180"/>
    </source>
</evidence>
<name>B4JRI4_DROGR</name>
<feature type="transmembrane region" description="Helical" evidence="8">
    <location>
        <begin position="172"/>
        <end position="193"/>
    </location>
</feature>
<sequence>MQMLNVLALFEDYRTTNTFYSYNQFPTFQLEQRIYKPSLPIYPDRLNNLYGYHVSIMIGGASPRIIIYYNKQGGIVYKGTLGHFIDAFQQRYNCTFTQPRVAKPNVLVPSTDLVVAVLNGTVDIGMAVTFPYLLNMRTFTYPYEQLNWCLMLPIEPDIPPAMYYLNVFQLDSFLLTLAVLVICILGFLLTAWYNSYFSAYVTSTPKELPYQSYDDILASNVKIVAWEPEYNELIGRAVAFRKYERMFHIERSFDKFISMRDSLNTSYGYVMTSTKWVVINEQQNIFSKPLFRMRDDFCFFKNIPLGFPVRENSVYKQPLQKLILELSEMGLYSYWTSKGYSEQVEAGEMKFLDLSGRREFRAMQLQDLQYVWYGFAFMMVFSSSVWLLELFTNWLTRRNHNRTQDLPN</sequence>
<gene>
    <name evidence="9" type="primary">Dgri\GH20022</name>
    <name evidence="9" type="ORF">Dgri_GH20022</name>
</gene>
<keyword evidence="4 8" id="KW-1133">Transmembrane helix</keyword>
<dbReference type="AlphaFoldDB" id="B4JRI4"/>
<evidence type="ECO:0000256" key="4">
    <source>
        <dbReference type="ARBA" id="ARBA00022989"/>
    </source>
</evidence>
<dbReference type="OMA" id="WEPEYNE"/>
<evidence type="ECO:0000256" key="5">
    <source>
        <dbReference type="ARBA" id="ARBA00023136"/>
    </source>
</evidence>
<dbReference type="PANTHER" id="PTHR42643:SF41">
    <property type="entry name" value="IONOTROPIC RECEPTOR 20A-RELATED"/>
    <property type="match status" value="1"/>
</dbReference>
<dbReference type="GO" id="GO:0005886">
    <property type="term" value="C:plasma membrane"/>
    <property type="evidence" value="ECO:0007669"/>
    <property type="project" value="UniProtKB-SubCell"/>
</dbReference>
<evidence type="ECO:0000256" key="1">
    <source>
        <dbReference type="ARBA" id="ARBA00004651"/>
    </source>
</evidence>
<keyword evidence="7" id="KW-0325">Glycoprotein</keyword>
<proteinExistence type="predicted"/>
<reference evidence="9 10" key="1">
    <citation type="journal article" date="2007" name="Nature">
        <title>Evolution of genes and genomes on the Drosophila phylogeny.</title>
        <authorList>
            <consortium name="Drosophila 12 Genomes Consortium"/>
            <person name="Clark A.G."/>
            <person name="Eisen M.B."/>
            <person name="Smith D.R."/>
            <person name="Bergman C.M."/>
            <person name="Oliver B."/>
            <person name="Markow T.A."/>
            <person name="Kaufman T.C."/>
            <person name="Kellis M."/>
            <person name="Gelbart W."/>
            <person name="Iyer V.N."/>
            <person name="Pollard D.A."/>
            <person name="Sackton T.B."/>
            <person name="Larracuente A.M."/>
            <person name="Singh N.D."/>
            <person name="Abad J.P."/>
            <person name="Abt D.N."/>
            <person name="Adryan B."/>
            <person name="Aguade M."/>
            <person name="Akashi H."/>
            <person name="Anderson W.W."/>
            <person name="Aquadro C.F."/>
            <person name="Ardell D.H."/>
            <person name="Arguello R."/>
            <person name="Artieri C.G."/>
            <person name="Barbash D.A."/>
            <person name="Barker D."/>
            <person name="Barsanti P."/>
            <person name="Batterham P."/>
            <person name="Batzoglou S."/>
            <person name="Begun D."/>
            <person name="Bhutkar A."/>
            <person name="Blanco E."/>
            <person name="Bosak S.A."/>
            <person name="Bradley R.K."/>
            <person name="Brand A.D."/>
            <person name="Brent M.R."/>
            <person name="Brooks A.N."/>
            <person name="Brown R.H."/>
            <person name="Butlin R.K."/>
            <person name="Caggese C."/>
            <person name="Calvi B.R."/>
            <person name="Bernardo de Carvalho A."/>
            <person name="Caspi A."/>
            <person name="Castrezana S."/>
            <person name="Celniker S.E."/>
            <person name="Chang J.L."/>
            <person name="Chapple C."/>
            <person name="Chatterji S."/>
            <person name="Chinwalla A."/>
            <person name="Civetta A."/>
            <person name="Clifton S.W."/>
            <person name="Comeron J.M."/>
            <person name="Costello J.C."/>
            <person name="Coyne J.A."/>
            <person name="Daub J."/>
            <person name="David R.G."/>
            <person name="Delcher A.L."/>
            <person name="Delehaunty K."/>
            <person name="Do C.B."/>
            <person name="Ebling H."/>
            <person name="Edwards K."/>
            <person name="Eickbush T."/>
            <person name="Evans J.D."/>
            <person name="Filipski A."/>
            <person name="Findeiss S."/>
            <person name="Freyhult E."/>
            <person name="Fulton L."/>
            <person name="Fulton R."/>
            <person name="Garcia A.C."/>
            <person name="Gardiner A."/>
            <person name="Garfield D.A."/>
            <person name="Garvin B.E."/>
            <person name="Gibson G."/>
            <person name="Gilbert D."/>
            <person name="Gnerre S."/>
            <person name="Godfrey J."/>
            <person name="Good R."/>
            <person name="Gotea V."/>
            <person name="Gravely B."/>
            <person name="Greenberg A.J."/>
            <person name="Griffiths-Jones S."/>
            <person name="Gross S."/>
            <person name="Guigo R."/>
            <person name="Gustafson E.A."/>
            <person name="Haerty W."/>
            <person name="Hahn M.W."/>
            <person name="Halligan D.L."/>
            <person name="Halpern A.L."/>
            <person name="Halter G.M."/>
            <person name="Han M.V."/>
            <person name="Heger A."/>
            <person name="Hillier L."/>
            <person name="Hinrichs A.S."/>
            <person name="Holmes I."/>
            <person name="Hoskins R.A."/>
            <person name="Hubisz M.J."/>
            <person name="Hultmark D."/>
            <person name="Huntley M.A."/>
            <person name="Jaffe D.B."/>
            <person name="Jagadeeshan S."/>
            <person name="Jeck W.R."/>
            <person name="Johnson J."/>
            <person name="Jones C.D."/>
            <person name="Jordan W.C."/>
            <person name="Karpen G.H."/>
            <person name="Kataoka E."/>
            <person name="Keightley P.D."/>
            <person name="Kheradpour P."/>
            <person name="Kirkness E.F."/>
            <person name="Koerich L.B."/>
            <person name="Kristiansen K."/>
            <person name="Kudrna D."/>
            <person name="Kulathinal R.J."/>
            <person name="Kumar S."/>
            <person name="Kwok R."/>
            <person name="Lander E."/>
            <person name="Langley C.H."/>
            <person name="Lapoint R."/>
            <person name="Lazzaro B.P."/>
            <person name="Lee S.J."/>
            <person name="Levesque L."/>
            <person name="Li R."/>
            <person name="Lin C.F."/>
            <person name="Lin M.F."/>
            <person name="Lindblad-Toh K."/>
            <person name="Llopart A."/>
            <person name="Long M."/>
            <person name="Low L."/>
            <person name="Lozovsky E."/>
            <person name="Lu J."/>
            <person name="Luo M."/>
            <person name="Machado C.A."/>
            <person name="Makalowski W."/>
            <person name="Marzo M."/>
            <person name="Matsuda M."/>
            <person name="Matzkin L."/>
            <person name="McAllister B."/>
            <person name="McBride C.S."/>
            <person name="McKernan B."/>
            <person name="McKernan K."/>
            <person name="Mendez-Lago M."/>
            <person name="Minx P."/>
            <person name="Mollenhauer M.U."/>
            <person name="Montooth K."/>
            <person name="Mount S.M."/>
            <person name="Mu X."/>
            <person name="Myers E."/>
            <person name="Negre B."/>
            <person name="Newfeld S."/>
            <person name="Nielsen R."/>
            <person name="Noor M.A."/>
            <person name="O'Grady P."/>
            <person name="Pachter L."/>
            <person name="Papaceit M."/>
            <person name="Parisi M.J."/>
            <person name="Parisi M."/>
            <person name="Parts L."/>
            <person name="Pedersen J.S."/>
            <person name="Pesole G."/>
            <person name="Phillippy A.M."/>
            <person name="Ponting C.P."/>
            <person name="Pop M."/>
            <person name="Porcelli D."/>
            <person name="Powell J.R."/>
            <person name="Prohaska S."/>
            <person name="Pruitt K."/>
            <person name="Puig M."/>
            <person name="Quesneville H."/>
            <person name="Ram K.R."/>
            <person name="Rand D."/>
            <person name="Rasmussen M.D."/>
            <person name="Reed L.K."/>
            <person name="Reenan R."/>
            <person name="Reily A."/>
            <person name="Remington K.A."/>
            <person name="Rieger T.T."/>
            <person name="Ritchie M.G."/>
            <person name="Robin C."/>
            <person name="Rogers Y.H."/>
            <person name="Rohde C."/>
            <person name="Rozas J."/>
            <person name="Rubenfield M.J."/>
            <person name="Ruiz A."/>
            <person name="Russo S."/>
            <person name="Salzberg S.L."/>
            <person name="Sanchez-Gracia A."/>
            <person name="Saranga D.J."/>
            <person name="Sato H."/>
            <person name="Schaeffer S.W."/>
            <person name="Schatz M.C."/>
            <person name="Schlenke T."/>
            <person name="Schwartz R."/>
            <person name="Segarra C."/>
            <person name="Singh R.S."/>
            <person name="Sirot L."/>
            <person name="Sirota M."/>
            <person name="Sisneros N.B."/>
            <person name="Smith C.D."/>
            <person name="Smith T.F."/>
            <person name="Spieth J."/>
            <person name="Stage D.E."/>
            <person name="Stark A."/>
            <person name="Stephan W."/>
            <person name="Strausberg R.L."/>
            <person name="Strempel S."/>
            <person name="Sturgill D."/>
            <person name="Sutton G."/>
            <person name="Sutton G.G."/>
            <person name="Tao W."/>
            <person name="Teichmann S."/>
            <person name="Tobari Y.N."/>
            <person name="Tomimura Y."/>
            <person name="Tsolas J.M."/>
            <person name="Valente V.L."/>
            <person name="Venter E."/>
            <person name="Venter J.C."/>
            <person name="Vicario S."/>
            <person name="Vieira F.G."/>
            <person name="Vilella A.J."/>
            <person name="Villasante A."/>
            <person name="Walenz B."/>
            <person name="Wang J."/>
            <person name="Wasserman M."/>
            <person name="Watts T."/>
            <person name="Wilson D."/>
            <person name="Wilson R.K."/>
            <person name="Wing R.A."/>
            <person name="Wolfner M.F."/>
            <person name="Wong A."/>
            <person name="Wong G.K."/>
            <person name="Wu C.I."/>
            <person name="Wu G."/>
            <person name="Yamamoto D."/>
            <person name="Yang H.P."/>
            <person name="Yang S.P."/>
            <person name="Yorke J.A."/>
            <person name="Yoshida K."/>
            <person name="Zdobnov E."/>
            <person name="Zhang P."/>
            <person name="Zhang Y."/>
            <person name="Zimin A.V."/>
            <person name="Baldwin J."/>
            <person name="Abdouelleil A."/>
            <person name="Abdulkadir J."/>
            <person name="Abebe A."/>
            <person name="Abera B."/>
            <person name="Abreu J."/>
            <person name="Acer S.C."/>
            <person name="Aftuck L."/>
            <person name="Alexander A."/>
            <person name="An P."/>
            <person name="Anderson E."/>
            <person name="Anderson S."/>
            <person name="Arachi H."/>
            <person name="Azer M."/>
            <person name="Bachantsang P."/>
            <person name="Barry A."/>
            <person name="Bayul T."/>
            <person name="Berlin A."/>
            <person name="Bessette D."/>
            <person name="Bloom T."/>
            <person name="Blye J."/>
            <person name="Boguslavskiy L."/>
            <person name="Bonnet C."/>
            <person name="Boukhgalter B."/>
            <person name="Bourzgui I."/>
            <person name="Brown A."/>
            <person name="Cahill P."/>
            <person name="Channer S."/>
            <person name="Cheshatsang Y."/>
            <person name="Chuda L."/>
            <person name="Citroen M."/>
            <person name="Collymore A."/>
            <person name="Cooke P."/>
            <person name="Costello M."/>
            <person name="D'Aco K."/>
            <person name="Daza R."/>
            <person name="De Haan G."/>
            <person name="DeGray S."/>
            <person name="DeMaso C."/>
            <person name="Dhargay N."/>
            <person name="Dooley K."/>
            <person name="Dooley E."/>
            <person name="Doricent M."/>
            <person name="Dorje P."/>
            <person name="Dorjee K."/>
            <person name="Dupes A."/>
            <person name="Elong R."/>
            <person name="Falk J."/>
            <person name="Farina A."/>
            <person name="Faro S."/>
            <person name="Ferguson D."/>
            <person name="Fisher S."/>
            <person name="Foley C.D."/>
            <person name="Franke A."/>
            <person name="Friedrich D."/>
            <person name="Gadbois L."/>
            <person name="Gearin G."/>
            <person name="Gearin C.R."/>
            <person name="Giannoukos G."/>
            <person name="Goode T."/>
            <person name="Graham J."/>
            <person name="Grandbois E."/>
            <person name="Grewal S."/>
            <person name="Gyaltsen K."/>
            <person name="Hafez N."/>
            <person name="Hagos B."/>
            <person name="Hall J."/>
            <person name="Henson C."/>
            <person name="Hollinger A."/>
            <person name="Honan T."/>
            <person name="Huard M.D."/>
            <person name="Hughes L."/>
            <person name="Hurhula B."/>
            <person name="Husby M.E."/>
            <person name="Kamat A."/>
            <person name="Kanga B."/>
            <person name="Kashin S."/>
            <person name="Khazanovich D."/>
            <person name="Kisner P."/>
            <person name="Lance K."/>
            <person name="Lara M."/>
            <person name="Lee W."/>
            <person name="Lennon N."/>
            <person name="Letendre F."/>
            <person name="LeVine R."/>
            <person name="Lipovsky A."/>
            <person name="Liu X."/>
            <person name="Liu J."/>
            <person name="Liu S."/>
            <person name="Lokyitsang T."/>
            <person name="Lokyitsang Y."/>
            <person name="Lubonja R."/>
            <person name="Lui A."/>
            <person name="MacDonald P."/>
            <person name="Magnisalis V."/>
            <person name="Maru K."/>
            <person name="Matthews C."/>
            <person name="McCusker W."/>
            <person name="McDonough S."/>
            <person name="Mehta T."/>
            <person name="Meldrim J."/>
            <person name="Meneus L."/>
            <person name="Mihai O."/>
            <person name="Mihalev A."/>
            <person name="Mihova T."/>
            <person name="Mittelman R."/>
            <person name="Mlenga V."/>
            <person name="Montmayeur A."/>
            <person name="Mulrain L."/>
            <person name="Navidi A."/>
            <person name="Naylor J."/>
            <person name="Negash T."/>
            <person name="Nguyen T."/>
            <person name="Nguyen N."/>
            <person name="Nicol R."/>
            <person name="Norbu C."/>
            <person name="Norbu N."/>
            <person name="Novod N."/>
            <person name="O'Neill B."/>
            <person name="Osman S."/>
            <person name="Markiewicz E."/>
            <person name="Oyono O.L."/>
            <person name="Patti C."/>
            <person name="Phunkhang P."/>
            <person name="Pierre F."/>
            <person name="Priest M."/>
            <person name="Raghuraman S."/>
            <person name="Rege F."/>
            <person name="Reyes R."/>
            <person name="Rise C."/>
            <person name="Rogov P."/>
            <person name="Ross K."/>
            <person name="Ryan E."/>
            <person name="Settipalli S."/>
            <person name="Shea T."/>
            <person name="Sherpa N."/>
            <person name="Shi L."/>
            <person name="Shih D."/>
            <person name="Sparrow T."/>
            <person name="Spaulding J."/>
            <person name="Stalker J."/>
            <person name="Stange-Thomann N."/>
            <person name="Stavropoulos S."/>
            <person name="Stone C."/>
            <person name="Strader C."/>
            <person name="Tesfaye S."/>
            <person name="Thomson T."/>
            <person name="Thoulutsang Y."/>
            <person name="Thoulutsang D."/>
            <person name="Topham K."/>
            <person name="Topping I."/>
            <person name="Tsamla T."/>
            <person name="Vassiliev H."/>
            <person name="Vo A."/>
            <person name="Wangchuk T."/>
            <person name="Wangdi T."/>
            <person name="Weiand M."/>
            <person name="Wilkinson J."/>
            <person name="Wilson A."/>
            <person name="Yadav S."/>
            <person name="Young G."/>
            <person name="Yu Q."/>
            <person name="Zembek L."/>
            <person name="Zhong D."/>
            <person name="Zimmer A."/>
            <person name="Zwirko Z."/>
            <person name="Jaffe D.B."/>
            <person name="Alvarez P."/>
            <person name="Brockman W."/>
            <person name="Butler J."/>
            <person name="Chin C."/>
            <person name="Gnerre S."/>
            <person name="Grabherr M."/>
            <person name="Kleber M."/>
            <person name="Mauceli E."/>
            <person name="MacCallum I."/>
        </authorList>
    </citation>
    <scope>NUCLEOTIDE SEQUENCE [LARGE SCALE GENOMIC DNA]</scope>
    <source>
        <strain evidence="10">Tucson 15287-2541.00</strain>
    </source>
</reference>
<accession>B4JRI4</accession>
<keyword evidence="3 8" id="KW-0812">Transmembrane</keyword>
<keyword evidence="10" id="KW-1185">Reference proteome</keyword>
<evidence type="ECO:0000256" key="6">
    <source>
        <dbReference type="ARBA" id="ARBA00023170"/>
    </source>
</evidence>
<dbReference type="InterPro" id="IPR052192">
    <property type="entry name" value="Insect_Ionotropic_Sensory_Rcpt"/>
</dbReference>
<feature type="transmembrane region" description="Helical" evidence="8">
    <location>
        <begin position="370"/>
        <end position="388"/>
    </location>
</feature>
<keyword evidence="5 8" id="KW-0472">Membrane</keyword>
<dbReference type="PhylomeDB" id="B4JRI4"/>
<evidence type="ECO:0000313" key="10">
    <source>
        <dbReference type="Proteomes" id="UP000001070"/>
    </source>
</evidence>
<organism evidence="10">
    <name type="scientific">Drosophila grimshawi</name>
    <name type="common">Hawaiian fruit fly</name>
    <name type="synonym">Idiomyia grimshawi</name>
    <dbReference type="NCBI Taxonomy" id="7222"/>
    <lineage>
        <taxon>Eukaryota</taxon>
        <taxon>Metazoa</taxon>
        <taxon>Ecdysozoa</taxon>
        <taxon>Arthropoda</taxon>
        <taxon>Hexapoda</taxon>
        <taxon>Insecta</taxon>
        <taxon>Pterygota</taxon>
        <taxon>Neoptera</taxon>
        <taxon>Endopterygota</taxon>
        <taxon>Diptera</taxon>
        <taxon>Brachycera</taxon>
        <taxon>Muscomorpha</taxon>
        <taxon>Ephydroidea</taxon>
        <taxon>Drosophilidae</taxon>
        <taxon>Drosophila</taxon>
        <taxon>Hawaiian Drosophila</taxon>
    </lineage>
</organism>
<feature type="transmembrane region" description="Helical" evidence="8">
    <location>
        <begin position="49"/>
        <end position="69"/>
    </location>
</feature>
<feature type="transmembrane region" description="Helical" evidence="8">
    <location>
        <begin position="113"/>
        <end position="134"/>
    </location>
</feature>
<dbReference type="InParanoid" id="B4JRI4"/>
<keyword evidence="6" id="KW-0675">Receptor</keyword>
<dbReference type="FunCoup" id="B4JRI4">
    <property type="interactions" value="28"/>
</dbReference>
<dbReference type="EMBL" id="CH916373">
    <property type="protein sequence ID" value="EDV94374.1"/>
    <property type="molecule type" value="Genomic_DNA"/>
</dbReference>
<dbReference type="eggNOG" id="ENOG502T88H">
    <property type="taxonomic scope" value="Eukaryota"/>
</dbReference>
<protein>
    <submittedName>
        <fullName evidence="9">GH20022</fullName>
    </submittedName>
</protein>
<dbReference type="PANTHER" id="PTHR42643">
    <property type="entry name" value="IONOTROPIC RECEPTOR 20A-RELATED"/>
    <property type="match status" value="1"/>
</dbReference>
<dbReference type="SUPFAM" id="SSF53850">
    <property type="entry name" value="Periplasmic binding protein-like II"/>
    <property type="match status" value="1"/>
</dbReference>
<evidence type="ECO:0000256" key="8">
    <source>
        <dbReference type="SAM" id="Phobius"/>
    </source>
</evidence>
<dbReference type="Proteomes" id="UP000001070">
    <property type="component" value="Unassembled WGS sequence"/>
</dbReference>